<dbReference type="eggNOG" id="ENOG502RP98">
    <property type="taxonomic scope" value="Eukaryota"/>
</dbReference>
<accession>M1VUB0</accession>
<evidence type="ECO:0000256" key="2">
    <source>
        <dbReference type="ARBA" id="ARBA00023043"/>
    </source>
</evidence>
<gene>
    <name evidence="4" type="ORF">CPUR_00931</name>
</gene>
<dbReference type="SUPFAM" id="SSF81383">
    <property type="entry name" value="F-box domain"/>
    <property type="match status" value="1"/>
</dbReference>
<name>M1VUB0_CLAP2</name>
<keyword evidence="2 3" id="KW-0040">ANK repeat</keyword>
<dbReference type="OrthoDB" id="194358at2759"/>
<dbReference type="PANTHER" id="PTHR24178:SF9">
    <property type="entry name" value="ANK_REP_REGION DOMAIN-CONTAINING PROTEIN"/>
    <property type="match status" value="1"/>
</dbReference>
<dbReference type="PROSITE" id="PS50088">
    <property type="entry name" value="ANK_REPEAT"/>
    <property type="match status" value="1"/>
</dbReference>
<dbReference type="SMART" id="SM00248">
    <property type="entry name" value="ANK"/>
    <property type="match status" value="3"/>
</dbReference>
<dbReference type="PROSITE" id="PS50297">
    <property type="entry name" value="ANK_REP_REGION"/>
    <property type="match status" value="1"/>
</dbReference>
<dbReference type="InterPro" id="IPR036047">
    <property type="entry name" value="F-box-like_dom_sf"/>
</dbReference>
<dbReference type="AlphaFoldDB" id="M1VUB0"/>
<evidence type="ECO:0000313" key="5">
    <source>
        <dbReference type="Proteomes" id="UP000016801"/>
    </source>
</evidence>
<keyword evidence="1" id="KW-0677">Repeat</keyword>
<sequence length="659" mass="74468">MDPVAREPWLKVWKRETYLSDCLLMNVPPEIKLLIMYHMTLGTLSRLGQSCQTWYQLTLPELYVRDAKEGYSSAIRWMAAHAIDEETTEIALNTLEISARYGGQVDVISEQEGQKVYKNPTALHQAIAQRNLRLAKKLLDMGARHDIPCLDPFQFLFASQPEELLARLDYFENAFDSFCTIGMWFPIFLALFVRDPDMGQLLVDRGAGREAMLSPSFVDIPCRIPILHFAAADTTEEIGQWRFLFAKFRKHINQRCTEMEETPLHIALRCGSLQSMQLALEAGAKTETNNGSLLTPLVALARGLDTFCIQDGNVRNQNQIICIRNLVELGGSIHPGGDSVMVYVMGFYFRNPDMWPDMIHALNFFLDHGADLNERSLTGTNVVSQLVPAICIAAPPAMEAFKELLHDLIDKGLDLTRLPLRGSPLNSIISQTDAQPAWLFDLLCEKGATILRSEVDYFFIRWFEIPRLWMGNQYDIWQHAEQVSLGAAVTVYSLAMSSDTSSLFDHFEHMSLLAPPVSTLVGMASYFRKAWSWSRIVAREFKGNFTTWDEPGKESILHGTIRFFKVVPGYSAADAIQDISKLMSDGVDITMRNEAGQNPLELLLLGTCDKTDCSELRTFLERELERAHHLQAQREPEGASNEFVSELVGPWEHDVIMSS</sequence>
<dbReference type="InterPro" id="IPR036770">
    <property type="entry name" value="Ankyrin_rpt-contain_sf"/>
</dbReference>
<dbReference type="Gene3D" id="1.25.40.20">
    <property type="entry name" value="Ankyrin repeat-containing domain"/>
    <property type="match status" value="1"/>
</dbReference>
<dbReference type="VEuPathDB" id="FungiDB:CPUR_00931"/>
<reference evidence="4 5" key="1">
    <citation type="journal article" date="2013" name="PLoS Genet.">
        <title>Plant-symbiotic fungi as chemical engineers: Multi-genome analysis of the Clavicipitaceae reveals dynamics of alkaloid loci.</title>
        <authorList>
            <person name="Schardl C.L."/>
            <person name="Young C.A."/>
            <person name="Hesse U."/>
            <person name="Amyotte S.G."/>
            <person name="Andreeva K."/>
            <person name="Calie P.J."/>
            <person name="Fleetwood D.J."/>
            <person name="Haws D.C."/>
            <person name="Moore N."/>
            <person name="Oeser B."/>
            <person name="Panaccione D.G."/>
            <person name="Schweri K.K."/>
            <person name="Voisey C.R."/>
            <person name="Farman M.L."/>
            <person name="Jaromczyk J.W."/>
            <person name="Roe B.A."/>
            <person name="O'Sullivan D.M."/>
            <person name="Scott B."/>
            <person name="Tudzynski P."/>
            <person name="An Z."/>
            <person name="Arnaoudova E.G."/>
            <person name="Bullock C.T."/>
            <person name="Charlton N.D."/>
            <person name="Chen L."/>
            <person name="Cox M."/>
            <person name="Dinkins R.D."/>
            <person name="Florea S."/>
            <person name="Glenn A.E."/>
            <person name="Gordon A."/>
            <person name="Gueldener U."/>
            <person name="Harris D.R."/>
            <person name="Hollin W."/>
            <person name="Jaromczyk J."/>
            <person name="Johnson R.D."/>
            <person name="Khan A.K."/>
            <person name="Leistner E."/>
            <person name="Leuchtmann A."/>
            <person name="Li C."/>
            <person name="Liu J."/>
            <person name="Liu J."/>
            <person name="Liu M."/>
            <person name="Mace W."/>
            <person name="Machado C."/>
            <person name="Nagabhyru P."/>
            <person name="Pan J."/>
            <person name="Schmid J."/>
            <person name="Sugawara K."/>
            <person name="Steiner U."/>
            <person name="Takach J.E."/>
            <person name="Tanaka E."/>
            <person name="Webb J.S."/>
            <person name="Wilson E.V."/>
            <person name="Wiseman J.L."/>
            <person name="Yoshida R."/>
            <person name="Zeng Z."/>
        </authorList>
    </citation>
    <scope>NUCLEOTIDE SEQUENCE [LARGE SCALE GENOMIC DNA]</scope>
    <source>
        <strain evidence="4 5">20.1</strain>
    </source>
</reference>
<dbReference type="PANTHER" id="PTHR24178">
    <property type="entry name" value="MOLTING PROTEIN MLT-4"/>
    <property type="match status" value="1"/>
</dbReference>
<dbReference type="STRING" id="1111077.M1VUB0"/>
<proteinExistence type="predicted"/>
<evidence type="ECO:0000256" key="3">
    <source>
        <dbReference type="PROSITE-ProRule" id="PRU00023"/>
    </source>
</evidence>
<feature type="repeat" description="ANK" evidence="3">
    <location>
        <begin position="259"/>
        <end position="291"/>
    </location>
</feature>
<dbReference type="InterPro" id="IPR002110">
    <property type="entry name" value="Ankyrin_rpt"/>
</dbReference>
<evidence type="ECO:0000313" key="4">
    <source>
        <dbReference type="EMBL" id="CCE27457.1"/>
    </source>
</evidence>
<organism evidence="4 5">
    <name type="scientific">Claviceps purpurea (strain 20.1)</name>
    <name type="common">Ergot fungus</name>
    <name type="synonym">Sphacelia segetum</name>
    <dbReference type="NCBI Taxonomy" id="1111077"/>
    <lineage>
        <taxon>Eukaryota</taxon>
        <taxon>Fungi</taxon>
        <taxon>Dikarya</taxon>
        <taxon>Ascomycota</taxon>
        <taxon>Pezizomycotina</taxon>
        <taxon>Sordariomycetes</taxon>
        <taxon>Hypocreomycetidae</taxon>
        <taxon>Hypocreales</taxon>
        <taxon>Clavicipitaceae</taxon>
        <taxon>Claviceps</taxon>
    </lineage>
</organism>
<dbReference type="Proteomes" id="UP000016801">
    <property type="component" value="Unassembled WGS sequence"/>
</dbReference>
<protein>
    <submittedName>
        <fullName evidence="4">Uncharacterized protein</fullName>
    </submittedName>
</protein>
<comment type="caution">
    <text evidence="4">The sequence shown here is derived from an EMBL/GenBank/DDBJ whole genome shotgun (WGS) entry which is preliminary data.</text>
</comment>
<dbReference type="EMBL" id="CAGA01000004">
    <property type="protein sequence ID" value="CCE27457.1"/>
    <property type="molecule type" value="Genomic_DNA"/>
</dbReference>
<dbReference type="HOGENOM" id="CLU_014359_0_0_1"/>
<keyword evidence="5" id="KW-1185">Reference proteome</keyword>
<evidence type="ECO:0000256" key="1">
    <source>
        <dbReference type="ARBA" id="ARBA00022737"/>
    </source>
</evidence>
<dbReference type="SUPFAM" id="SSF48403">
    <property type="entry name" value="Ankyrin repeat"/>
    <property type="match status" value="1"/>
</dbReference>